<dbReference type="SUPFAM" id="SSF55729">
    <property type="entry name" value="Acyl-CoA N-acyltransferases (Nat)"/>
    <property type="match status" value="1"/>
</dbReference>
<dbReference type="InterPro" id="IPR050680">
    <property type="entry name" value="YpeA/RimI_acetyltransf"/>
</dbReference>
<evidence type="ECO:0000256" key="2">
    <source>
        <dbReference type="ARBA" id="ARBA00023315"/>
    </source>
</evidence>
<proteinExistence type="predicted"/>
<dbReference type="STRING" id="254406.SAMN04488042_101275"/>
<evidence type="ECO:0000313" key="4">
    <source>
        <dbReference type="EMBL" id="SFL45786.1"/>
    </source>
</evidence>
<feature type="domain" description="N-acetyltransferase" evidence="3">
    <location>
        <begin position="5"/>
        <end position="196"/>
    </location>
</feature>
<dbReference type="PANTHER" id="PTHR43420">
    <property type="entry name" value="ACETYLTRANSFERASE"/>
    <property type="match status" value="1"/>
</dbReference>
<dbReference type="CDD" id="cd04301">
    <property type="entry name" value="NAT_SF"/>
    <property type="match status" value="1"/>
</dbReference>
<keyword evidence="5" id="KW-1185">Reference proteome</keyword>
<evidence type="ECO:0000256" key="1">
    <source>
        <dbReference type="ARBA" id="ARBA00022679"/>
    </source>
</evidence>
<evidence type="ECO:0000313" key="5">
    <source>
        <dbReference type="Proteomes" id="UP000199144"/>
    </source>
</evidence>
<dbReference type="EMBL" id="FOTQ01000001">
    <property type="protein sequence ID" value="SFL45786.1"/>
    <property type="molecule type" value="Genomic_DNA"/>
</dbReference>
<name>A0A1I4HWJ2_9RHOB</name>
<dbReference type="OrthoDB" id="273614at2"/>
<dbReference type="Proteomes" id="UP000199144">
    <property type="component" value="Unassembled WGS sequence"/>
</dbReference>
<dbReference type="InterPro" id="IPR016181">
    <property type="entry name" value="Acyl_CoA_acyltransferase"/>
</dbReference>
<dbReference type="GO" id="GO:0016747">
    <property type="term" value="F:acyltransferase activity, transferring groups other than amino-acyl groups"/>
    <property type="evidence" value="ECO:0007669"/>
    <property type="project" value="InterPro"/>
</dbReference>
<sequence length="197" mass="21319">MHALTITRGFCETERDTVARLYWDAFSGKLGPVMRPRARALAFFTSVLDPEFALTARDDTGTLLGVVGFKTASGALVGGSLRDMAQVYGWVGALWRASVLSLLERDTVTDTLLLDGIFVAPEARGRGAGTALLTAIKAEARDRGLSFVRLDVIDSNPRARALYEREGFVAGETEHIGPLRHIFGFRSATKMVCVVAA</sequence>
<organism evidence="4 5">
    <name type="scientific">Shimia aestuarii</name>
    <dbReference type="NCBI Taxonomy" id="254406"/>
    <lineage>
        <taxon>Bacteria</taxon>
        <taxon>Pseudomonadati</taxon>
        <taxon>Pseudomonadota</taxon>
        <taxon>Alphaproteobacteria</taxon>
        <taxon>Rhodobacterales</taxon>
        <taxon>Roseobacteraceae</taxon>
    </lineage>
</organism>
<reference evidence="4 5" key="1">
    <citation type="submission" date="2016-10" db="EMBL/GenBank/DDBJ databases">
        <authorList>
            <person name="de Groot N.N."/>
        </authorList>
    </citation>
    <scope>NUCLEOTIDE SEQUENCE [LARGE SCALE GENOMIC DNA]</scope>
    <source>
        <strain evidence="4 5">DSM 15283</strain>
    </source>
</reference>
<accession>A0A1I4HWJ2</accession>
<keyword evidence="1 4" id="KW-0808">Transferase</keyword>
<dbReference type="Pfam" id="PF00583">
    <property type="entry name" value="Acetyltransf_1"/>
    <property type="match status" value="1"/>
</dbReference>
<dbReference type="Gene3D" id="3.40.630.30">
    <property type="match status" value="1"/>
</dbReference>
<evidence type="ECO:0000259" key="3">
    <source>
        <dbReference type="PROSITE" id="PS51186"/>
    </source>
</evidence>
<protein>
    <submittedName>
        <fullName evidence="4">Acetyltransferase (GNAT) family protein</fullName>
    </submittedName>
</protein>
<dbReference type="RefSeq" id="WP_093092456.1">
    <property type="nucleotide sequence ID" value="NZ_FOTQ01000001.1"/>
</dbReference>
<dbReference type="PROSITE" id="PS51186">
    <property type="entry name" value="GNAT"/>
    <property type="match status" value="1"/>
</dbReference>
<dbReference type="InterPro" id="IPR000182">
    <property type="entry name" value="GNAT_dom"/>
</dbReference>
<keyword evidence="2" id="KW-0012">Acyltransferase</keyword>
<gene>
    <name evidence="4" type="ORF">SAMN04488042_101275</name>
</gene>
<dbReference type="PANTHER" id="PTHR43420:SF44">
    <property type="entry name" value="ACETYLTRANSFERASE YPEA"/>
    <property type="match status" value="1"/>
</dbReference>
<dbReference type="AlphaFoldDB" id="A0A1I4HWJ2"/>